<dbReference type="Proteomes" id="UP000887566">
    <property type="component" value="Unplaced"/>
</dbReference>
<organism evidence="2 3">
    <name type="scientific">Plectus sambesii</name>
    <dbReference type="NCBI Taxonomy" id="2011161"/>
    <lineage>
        <taxon>Eukaryota</taxon>
        <taxon>Metazoa</taxon>
        <taxon>Ecdysozoa</taxon>
        <taxon>Nematoda</taxon>
        <taxon>Chromadorea</taxon>
        <taxon>Plectida</taxon>
        <taxon>Plectina</taxon>
        <taxon>Plectoidea</taxon>
        <taxon>Plectidae</taxon>
        <taxon>Plectus</taxon>
    </lineage>
</organism>
<keyword evidence="2" id="KW-1185">Reference proteome</keyword>
<dbReference type="WBParaSite" id="PSAMB.scaffold6607size9132.g28775.t1">
    <property type="protein sequence ID" value="PSAMB.scaffold6607size9132.g28775.t1"/>
    <property type="gene ID" value="PSAMB.scaffold6607size9132.g28775"/>
</dbReference>
<feature type="region of interest" description="Disordered" evidence="1">
    <location>
        <begin position="1"/>
        <end position="27"/>
    </location>
</feature>
<evidence type="ECO:0000256" key="1">
    <source>
        <dbReference type="SAM" id="MobiDB-lite"/>
    </source>
</evidence>
<sequence length="107" mass="11782">MEAAQVPSENRMADTEQPQLPTTAADEKTAERAVGCVHSKQWVCGHCRPVVVAAALNERLIHAASGKQRPATQAVTTSTQWCAGRKWPYTLVCCLRRLDPVRRSVEV</sequence>
<proteinExistence type="predicted"/>
<protein>
    <submittedName>
        <fullName evidence="3">Uncharacterized protein</fullName>
    </submittedName>
</protein>
<accession>A0A914X5P6</accession>
<dbReference type="AlphaFoldDB" id="A0A914X5P6"/>
<evidence type="ECO:0000313" key="3">
    <source>
        <dbReference type="WBParaSite" id="PSAMB.scaffold6607size9132.g28775.t1"/>
    </source>
</evidence>
<reference evidence="3" key="1">
    <citation type="submission" date="2022-11" db="UniProtKB">
        <authorList>
            <consortium name="WormBaseParasite"/>
        </authorList>
    </citation>
    <scope>IDENTIFICATION</scope>
</reference>
<evidence type="ECO:0000313" key="2">
    <source>
        <dbReference type="Proteomes" id="UP000887566"/>
    </source>
</evidence>
<name>A0A914X5P6_9BILA</name>